<reference evidence="1 2" key="1">
    <citation type="submission" date="2019-05" db="EMBL/GenBank/DDBJ databases">
        <authorList>
            <person name="Lee S.D."/>
        </authorList>
    </citation>
    <scope>NUCLEOTIDE SEQUENCE [LARGE SCALE GENOMIC DNA]</scope>
    <source>
        <strain evidence="1 2">GH2-6</strain>
    </source>
</reference>
<accession>A0A5C4JTU8</accession>
<reference evidence="1 2" key="2">
    <citation type="submission" date="2019-06" db="EMBL/GenBank/DDBJ databases">
        <title>Martelella lutilitoris sp. nov., isolated from a tidal mudflat.</title>
        <authorList>
            <person name="Kim Y.-J."/>
        </authorList>
    </citation>
    <scope>NUCLEOTIDE SEQUENCE [LARGE SCALE GENOMIC DNA]</scope>
    <source>
        <strain evidence="1 2">GH2-6</strain>
    </source>
</reference>
<dbReference type="Proteomes" id="UP000307874">
    <property type="component" value="Unassembled WGS sequence"/>
</dbReference>
<name>A0A5C4JTU8_9HYPH</name>
<dbReference type="Gene3D" id="2.40.128.130">
    <property type="entry name" value="Autotransporter beta-domain"/>
    <property type="match status" value="1"/>
</dbReference>
<gene>
    <name evidence="1" type="ORF">FF124_06900</name>
</gene>
<dbReference type="OrthoDB" id="9804931at2"/>
<dbReference type="EMBL" id="VCLB01000003">
    <property type="protein sequence ID" value="TNB48843.1"/>
    <property type="molecule type" value="Genomic_DNA"/>
</dbReference>
<protein>
    <submittedName>
        <fullName evidence="1">Autotransporter outer membrane beta-barrel domain-containing protein</fullName>
    </submittedName>
</protein>
<evidence type="ECO:0000313" key="1">
    <source>
        <dbReference type="EMBL" id="TNB48843.1"/>
    </source>
</evidence>
<comment type="caution">
    <text evidence="1">The sequence shown here is derived from an EMBL/GenBank/DDBJ whole genome shotgun (WGS) entry which is preliminary data.</text>
</comment>
<sequence>MPWGFPAPAVFPPERDSSIGILAQTVGGGGLGNSNAYSQGVDVSVYPKPNVDLDAVYTYQDGYAETGTYGLSVASHGKWSFAASPNIEIGGRHNFESGETLRLYGRLGMTVMSSDDWKTSAAFINSPAPGNGFATSLDYANTFALVAAGSMFESDLLPRPRSISLCTILKPESSVKKTRRLDSKPCVIIVT</sequence>
<proteinExistence type="predicted"/>
<evidence type="ECO:0000313" key="2">
    <source>
        <dbReference type="Proteomes" id="UP000307874"/>
    </source>
</evidence>
<dbReference type="SUPFAM" id="SSF103515">
    <property type="entry name" value="Autotransporter"/>
    <property type="match status" value="1"/>
</dbReference>
<dbReference type="InterPro" id="IPR036709">
    <property type="entry name" value="Autotransporte_beta_dom_sf"/>
</dbReference>
<keyword evidence="2" id="KW-1185">Reference proteome</keyword>
<dbReference type="AlphaFoldDB" id="A0A5C4JTU8"/>
<organism evidence="1 2">
    <name type="scientific">Martelella lutilitoris</name>
    <dbReference type="NCBI Taxonomy" id="2583532"/>
    <lineage>
        <taxon>Bacteria</taxon>
        <taxon>Pseudomonadati</taxon>
        <taxon>Pseudomonadota</taxon>
        <taxon>Alphaproteobacteria</taxon>
        <taxon>Hyphomicrobiales</taxon>
        <taxon>Aurantimonadaceae</taxon>
        <taxon>Martelella</taxon>
    </lineage>
</organism>
<dbReference type="RefSeq" id="WP_138747743.1">
    <property type="nucleotide sequence ID" value="NZ_VCLB01000003.1"/>
</dbReference>